<feature type="transmembrane region" description="Helical" evidence="2">
    <location>
        <begin position="105"/>
        <end position="125"/>
    </location>
</feature>
<protein>
    <recommendedName>
        <fullName evidence="3">Disease resistance R13L4/SHOC-2-like LRR domain-containing protein</fullName>
    </recommendedName>
</protein>
<evidence type="ECO:0000256" key="1">
    <source>
        <dbReference type="ARBA" id="ARBA00022737"/>
    </source>
</evidence>
<keyword evidence="2" id="KW-1133">Transmembrane helix</keyword>
<dbReference type="SUPFAM" id="SSF52058">
    <property type="entry name" value="L domain-like"/>
    <property type="match status" value="1"/>
</dbReference>
<keyword evidence="2" id="KW-0812">Transmembrane</keyword>
<gene>
    <name evidence="4" type="ORF">BFP71_12210</name>
</gene>
<evidence type="ECO:0000259" key="3">
    <source>
        <dbReference type="Pfam" id="PF23598"/>
    </source>
</evidence>
<feature type="domain" description="Disease resistance R13L4/SHOC-2-like LRR" evidence="3">
    <location>
        <begin position="208"/>
        <end position="317"/>
    </location>
</feature>
<evidence type="ECO:0000313" key="4">
    <source>
        <dbReference type="EMBL" id="OEK04241.1"/>
    </source>
</evidence>
<dbReference type="STRING" id="1563681.BFP71_12210"/>
<feature type="transmembrane region" description="Helical" evidence="2">
    <location>
        <begin position="62"/>
        <end position="80"/>
    </location>
</feature>
<evidence type="ECO:0000256" key="2">
    <source>
        <dbReference type="SAM" id="Phobius"/>
    </source>
</evidence>
<dbReference type="Proteomes" id="UP000095552">
    <property type="component" value="Unassembled WGS sequence"/>
</dbReference>
<keyword evidence="1" id="KW-0677">Repeat</keyword>
<feature type="transmembrane region" description="Helical" evidence="2">
    <location>
        <begin position="30"/>
        <end position="50"/>
    </location>
</feature>
<reference evidence="4 5" key="1">
    <citation type="submission" date="2016-08" db="EMBL/GenBank/DDBJ databases">
        <title>Draft genome of Fabibacter sp. strain SK-8.</title>
        <authorList>
            <person name="Wong S.-K."/>
            <person name="Hamasaki K."/>
            <person name="Yoshizawa S."/>
        </authorList>
    </citation>
    <scope>NUCLEOTIDE SEQUENCE [LARGE SCALE GENOMIC DNA]</scope>
    <source>
        <strain evidence="4 5">SK-8</strain>
    </source>
</reference>
<dbReference type="EMBL" id="MDGQ01000005">
    <property type="protein sequence ID" value="OEK04241.1"/>
    <property type="molecule type" value="Genomic_DNA"/>
</dbReference>
<proteinExistence type="predicted"/>
<feature type="transmembrane region" description="Helical" evidence="2">
    <location>
        <begin position="137"/>
        <end position="157"/>
    </location>
</feature>
<dbReference type="InterPro" id="IPR032675">
    <property type="entry name" value="LRR_dom_sf"/>
</dbReference>
<name>A0A1E5SYP3_9BACT</name>
<sequence>MDKRIQALFIVLSFSIAVSARLNVLGWLMFIGFGSIVLFGLLHFIIHFHCMNNLAEKSPKNILRILISNLLFTSIFLFQVDFDDSRSYSVIGNFLGFQSEFLERYGYNVVGIALLLYLTNAVFMVRIVRKDRIKGANYALLILSILFALVLPNVYALTSFRINERQEISRLEDKGIFNALEDVLRSAKQTDRLTINPYYKPLTEFPSELLKLDHLKSLNLKGHEITAIPNDISLLMNLESLNLLDNKLEAINPSICDCQNLVELRVGGKIQTIPECLKKMKTLKHLSFQSSHANELIEELREFKNLETAHFYLYRDWNAYNAMTEEEKDEFSKNSTPFDRVKWNQLIEETGIEHKY</sequence>
<dbReference type="Pfam" id="PF23598">
    <property type="entry name" value="LRR_14"/>
    <property type="match status" value="1"/>
</dbReference>
<evidence type="ECO:0000313" key="5">
    <source>
        <dbReference type="Proteomes" id="UP000095552"/>
    </source>
</evidence>
<dbReference type="AlphaFoldDB" id="A0A1E5SYP3"/>
<organism evidence="4 5">
    <name type="scientific">Roseivirga misakiensis</name>
    <dbReference type="NCBI Taxonomy" id="1563681"/>
    <lineage>
        <taxon>Bacteria</taxon>
        <taxon>Pseudomonadati</taxon>
        <taxon>Bacteroidota</taxon>
        <taxon>Cytophagia</taxon>
        <taxon>Cytophagales</taxon>
        <taxon>Roseivirgaceae</taxon>
        <taxon>Roseivirga</taxon>
    </lineage>
</organism>
<dbReference type="InterPro" id="IPR055414">
    <property type="entry name" value="LRR_R13L4/SHOC2-like"/>
</dbReference>
<keyword evidence="2" id="KW-0472">Membrane</keyword>
<dbReference type="PANTHER" id="PTHR47186">
    <property type="entry name" value="LEUCINE-RICH REPEAT-CONTAINING PROTEIN 57"/>
    <property type="match status" value="1"/>
</dbReference>
<dbReference type="Gene3D" id="3.80.10.10">
    <property type="entry name" value="Ribonuclease Inhibitor"/>
    <property type="match status" value="1"/>
</dbReference>
<keyword evidence="5" id="KW-1185">Reference proteome</keyword>
<comment type="caution">
    <text evidence="4">The sequence shown here is derived from an EMBL/GenBank/DDBJ whole genome shotgun (WGS) entry which is preliminary data.</text>
</comment>
<accession>A0A1E5SYP3</accession>
<dbReference type="PANTHER" id="PTHR47186:SF61">
    <property type="entry name" value="LEUCINE-RICH REPEAT-CONTAINING PROTEIN 57-RELATED"/>
    <property type="match status" value="1"/>
</dbReference>